<protein>
    <recommendedName>
        <fullName evidence="2">F5/8 type C domain-containing protein</fullName>
    </recommendedName>
</protein>
<evidence type="ECO:0000256" key="1">
    <source>
        <dbReference type="ARBA" id="ARBA00023157"/>
    </source>
</evidence>
<keyword evidence="1" id="KW-1015">Disulfide bond</keyword>
<dbReference type="InterPro" id="IPR000421">
    <property type="entry name" value="FA58C"/>
</dbReference>
<dbReference type="InterPro" id="IPR050633">
    <property type="entry name" value="Neuropilin_MCO_CoagFactor"/>
</dbReference>
<dbReference type="PANTHER" id="PTHR46806:SF11">
    <property type="entry name" value="MILK FAT GLOBULE EGF AND FACTOR V_VIII DOMAIN CONTAINING"/>
    <property type="match status" value="1"/>
</dbReference>
<dbReference type="Proteomes" id="UP001476798">
    <property type="component" value="Unassembled WGS sequence"/>
</dbReference>
<dbReference type="Gene3D" id="2.60.120.260">
    <property type="entry name" value="Galactose-binding domain-like"/>
    <property type="match status" value="2"/>
</dbReference>
<proteinExistence type="predicted"/>
<keyword evidence="4" id="KW-1185">Reference proteome</keyword>
<feature type="domain" description="F5/8 type C" evidence="2">
    <location>
        <begin position="147"/>
        <end position="270"/>
    </location>
</feature>
<dbReference type="SUPFAM" id="SSF49785">
    <property type="entry name" value="Galactose-binding domain-like"/>
    <property type="match status" value="2"/>
</dbReference>
<dbReference type="PROSITE" id="PS01286">
    <property type="entry name" value="FA58C_2"/>
    <property type="match status" value="1"/>
</dbReference>
<dbReference type="PROSITE" id="PS01285">
    <property type="entry name" value="FA58C_1"/>
    <property type="match status" value="1"/>
</dbReference>
<dbReference type="PROSITE" id="PS50022">
    <property type="entry name" value="FA58C_3"/>
    <property type="match status" value="2"/>
</dbReference>
<accession>A0ABV0MPR3</accession>
<dbReference type="Pfam" id="PF00754">
    <property type="entry name" value="F5_F8_type_C"/>
    <property type="match status" value="2"/>
</dbReference>
<dbReference type="CDD" id="cd00057">
    <property type="entry name" value="FA58C"/>
    <property type="match status" value="2"/>
</dbReference>
<dbReference type="SMART" id="SM00231">
    <property type="entry name" value="FA58C"/>
    <property type="match status" value="2"/>
</dbReference>
<dbReference type="EMBL" id="JAHRIO010010293">
    <property type="protein sequence ID" value="MEQ2161101.1"/>
    <property type="molecule type" value="Genomic_DNA"/>
</dbReference>
<reference evidence="3 4" key="1">
    <citation type="submission" date="2021-06" db="EMBL/GenBank/DDBJ databases">
        <authorList>
            <person name="Palmer J.M."/>
        </authorList>
    </citation>
    <scope>NUCLEOTIDE SEQUENCE [LARGE SCALE GENOMIC DNA]</scope>
    <source>
        <strain evidence="3 4">GA_2019</strain>
        <tissue evidence="3">Muscle</tissue>
    </source>
</reference>
<evidence type="ECO:0000259" key="2">
    <source>
        <dbReference type="PROSITE" id="PS50022"/>
    </source>
</evidence>
<dbReference type="InterPro" id="IPR008979">
    <property type="entry name" value="Galactose-bd-like_sf"/>
</dbReference>
<comment type="caution">
    <text evidence="3">The sequence shown here is derived from an EMBL/GenBank/DDBJ whole genome shotgun (WGS) entry which is preliminary data.</text>
</comment>
<gene>
    <name evidence="3" type="ORF">GOODEAATRI_006271</name>
</gene>
<evidence type="ECO:0000313" key="4">
    <source>
        <dbReference type="Proteomes" id="UP001476798"/>
    </source>
</evidence>
<evidence type="ECO:0000313" key="3">
    <source>
        <dbReference type="EMBL" id="MEQ2161101.1"/>
    </source>
</evidence>
<organism evidence="3 4">
    <name type="scientific">Goodea atripinnis</name>
    <dbReference type="NCBI Taxonomy" id="208336"/>
    <lineage>
        <taxon>Eukaryota</taxon>
        <taxon>Metazoa</taxon>
        <taxon>Chordata</taxon>
        <taxon>Craniata</taxon>
        <taxon>Vertebrata</taxon>
        <taxon>Euteleostomi</taxon>
        <taxon>Actinopterygii</taxon>
        <taxon>Neopterygii</taxon>
        <taxon>Teleostei</taxon>
        <taxon>Neoteleostei</taxon>
        <taxon>Acanthomorphata</taxon>
        <taxon>Ovalentaria</taxon>
        <taxon>Atherinomorphae</taxon>
        <taxon>Cyprinodontiformes</taxon>
        <taxon>Goodeidae</taxon>
        <taxon>Goodea</taxon>
    </lineage>
</organism>
<sequence length="272" mass="30480">MEGGAIVESQISSSSVHYGVLGLQRWGPELARLNNQGIVNAWTSASHDRNPWIEINMQKKMRLTGIITQGASRMGAAEYIKAFKVASSLDGIGYVTYKGDGVFVGNTDNDSTKTNLFDPPIVAQYIRIIPVVCRRACTLRMELFARLDKAGKTNAWSPAQNNRSEWIQVQKTLAIDVDLGKTKQLTGIITQGAKDFGVVQFVSEFKVAYSNDGESWRIVKDEDTSGDKGNTDNNTHKKNVFEPPFYARYVRVIPWEWHERITLRMELLGCDD</sequence>
<feature type="domain" description="F5/8 type C" evidence="2">
    <location>
        <begin position="1"/>
        <end position="146"/>
    </location>
</feature>
<dbReference type="PANTHER" id="PTHR46806">
    <property type="entry name" value="F5/8 TYPE C DOMAIN-CONTAINING PROTEIN"/>
    <property type="match status" value="1"/>
</dbReference>
<name>A0ABV0MPR3_9TELE</name>